<dbReference type="GeneID" id="34685084"/>
<evidence type="ECO:0000313" key="4">
    <source>
        <dbReference type="Proteomes" id="UP000054304"/>
    </source>
</evidence>
<keyword evidence="4" id="KW-1185">Reference proteome</keyword>
<evidence type="ECO:0000256" key="1">
    <source>
        <dbReference type="SAM" id="Coils"/>
    </source>
</evidence>
<dbReference type="AlphaFoldDB" id="A0A0C7N127"/>
<gene>
    <name evidence="3" type="ORF">LALA0_S03e07778g</name>
</gene>
<protein>
    <submittedName>
        <fullName evidence="3">LALA0S03e07778g1_1</fullName>
    </submittedName>
</protein>
<dbReference type="RefSeq" id="XP_022627888.1">
    <property type="nucleotide sequence ID" value="XM_022773412.1"/>
</dbReference>
<sequence>MHMDDILRRKAEITAYLDTLVKTHRRYLFDVQNSDMLDQLRKDVYICFNDICTLNTMLTSSDGEGSIKQELERLTKYSRKIEKLEQQSTVARDALKRWNDESETTSQISLEETQAGETYTFKTNYRQFLNRYLDNVGISNTSVADVSRDTPATSRPEIRNDGTSGRKSSLQNISLLRSASLQAQQEIQQLKSVLATLSKDQAFIDHELQNQQNEVQSVKAAFTNDLEKIQRSQEKLLSKLNIANGKNSKHKDIALFARFSTAGAESNNNNLSDRLAYAKDYVKARQEILTADLKTYKEDLRRAESTRSSWDESLERIRSLEESLRAMLIEDPNTSPLKLSTEISTVISQLQDTNASTTSDTLKMCLGNEIEILKRANEELWPSAENDFAKGRIESNGGITISGASPPKIGINKENITFSSRSPFSSNKANVSAEKIQKKE</sequence>
<proteinExistence type="predicted"/>
<dbReference type="EMBL" id="LN736362">
    <property type="protein sequence ID" value="CEP61654.1"/>
    <property type="molecule type" value="Genomic_DNA"/>
</dbReference>
<dbReference type="HOGENOM" id="CLU_051067_0_0_1"/>
<dbReference type="Proteomes" id="UP000054304">
    <property type="component" value="Unassembled WGS sequence"/>
</dbReference>
<accession>A0A0C7N127</accession>
<dbReference type="OrthoDB" id="4066450at2759"/>
<feature type="region of interest" description="Disordered" evidence="2">
    <location>
        <begin position="420"/>
        <end position="440"/>
    </location>
</feature>
<dbReference type="STRING" id="1245769.A0A0C7N127"/>
<feature type="coiled-coil region" evidence="1">
    <location>
        <begin position="67"/>
        <end position="101"/>
    </location>
</feature>
<organism evidence="3 4">
    <name type="scientific">Lachancea lanzarotensis</name>
    <dbReference type="NCBI Taxonomy" id="1245769"/>
    <lineage>
        <taxon>Eukaryota</taxon>
        <taxon>Fungi</taxon>
        <taxon>Dikarya</taxon>
        <taxon>Ascomycota</taxon>
        <taxon>Saccharomycotina</taxon>
        <taxon>Saccharomycetes</taxon>
        <taxon>Saccharomycetales</taxon>
        <taxon>Saccharomycetaceae</taxon>
        <taxon>Lachancea</taxon>
    </lineage>
</organism>
<feature type="region of interest" description="Disordered" evidence="2">
    <location>
        <begin position="144"/>
        <end position="167"/>
    </location>
</feature>
<evidence type="ECO:0000256" key="2">
    <source>
        <dbReference type="SAM" id="MobiDB-lite"/>
    </source>
</evidence>
<reference evidence="3 4" key="1">
    <citation type="submission" date="2014-12" db="EMBL/GenBank/DDBJ databases">
        <authorList>
            <person name="Neuveglise Cecile"/>
        </authorList>
    </citation>
    <scope>NUCLEOTIDE SEQUENCE [LARGE SCALE GENOMIC DNA]</scope>
    <source>
        <strain evidence="3 4">CBS 12615</strain>
    </source>
</reference>
<keyword evidence="1" id="KW-0175">Coiled coil</keyword>
<name>A0A0C7N127_9SACH</name>
<feature type="compositionally biased region" description="Polar residues" evidence="2">
    <location>
        <begin position="420"/>
        <end position="430"/>
    </location>
</feature>
<evidence type="ECO:0000313" key="3">
    <source>
        <dbReference type="EMBL" id="CEP61654.1"/>
    </source>
</evidence>